<feature type="binding site" evidence="11">
    <location>
        <position position="186"/>
    </location>
    <ligand>
        <name>substrate</name>
    </ligand>
</feature>
<evidence type="ECO:0000256" key="5">
    <source>
        <dbReference type="ARBA" id="ARBA00022723"/>
    </source>
</evidence>
<evidence type="ECO:0000256" key="4">
    <source>
        <dbReference type="ARBA" id="ARBA00008819"/>
    </source>
</evidence>
<dbReference type="Pfam" id="PF06415">
    <property type="entry name" value="iPGM_N"/>
    <property type="match status" value="1"/>
</dbReference>
<dbReference type="RefSeq" id="WP_164357841.1">
    <property type="nucleotide sequence ID" value="NZ_JAAGME010000892.1"/>
</dbReference>
<evidence type="ECO:0000256" key="6">
    <source>
        <dbReference type="ARBA" id="ARBA00023152"/>
    </source>
</evidence>
<feature type="binding site" evidence="12">
    <location>
        <position position="454"/>
    </location>
    <ligand>
        <name>Mn(2+)</name>
        <dbReference type="ChEBI" id="CHEBI:29035"/>
        <label>1</label>
    </ligand>
</feature>
<comment type="caution">
    <text evidence="15">The sequence shown here is derived from an EMBL/GenBank/DDBJ whole genome shotgun (WGS) entry which is preliminary data.</text>
</comment>
<feature type="binding site" evidence="11">
    <location>
        <position position="124"/>
    </location>
    <ligand>
        <name>substrate</name>
    </ligand>
</feature>
<keyword evidence="6" id="KW-0324">Glycolysis</keyword>
<feature type="binding site" evidence="12">
    <location>
        <position position="392"/>
    </location>
    <ligand>
        <name>Mn(2+)</name>
        <dbReference type="ChEBI" id="CHEBI:29035"/>
        <label>1</label>
    </ligand>
</feature>
<dbReference type="NCBIfam" id="TIGR01307">
    <property type="entry name" value="pgm_bpd_ind"/>
    <property type="match status" value="1"/>
</dbReference>
<comment type="similarity">
    <text evidence="4">Belongs to the BPG-independent phosphoglycerate mutase family.</text>
</comment>
<feature type="binding site" evidence="11">
    <location>
        <begin position="259"/>
        <end position="262"/>
    </location>
    <ligand>
        <name>substrate</name>
    </ligand>
</feature>
<dbReference type="GO" id="GO:0030145">
    <property type="term" value="F:manganese ion binding"/>
    <property type="evidence" value="ECO:0007669"/>
    <property type="project" value="InterPro"/>
</dbReference>
<evidence type="ECO:0000259" key="13">
    <source>
        <dbReference type="Pfam" id="PF01676"/>
    </source>
</evidence>
<feature type="binding site" evidence="12">
    <location>
        <position position="396"/>
    </location>
    <ligand>
        <name>Mn(2+)</name>
        <dbReference type="ChEBI" id="CHEBI:29035"/>
        <label>1</label>
    </ligand>
</feature>
<evidence type="ECO:0000256" key="11">
    <source>
        <dbReference type="PIRSR" id="PIRSR001492-2"/>
    </source>
</evidence>
<dbReference type="PANTHER" id="PTHR31637:SF0">
    <property type="entry name" value="2,3-BISPHOSPHOGLYCERATE-INDEPENDENT PHOSPHOGLYCERATE MUTASE"/>
    <property type="match status" value="1"/>
</dbReference>
<feature type="active site" description="Phosphoserine intermediate" evidence="10">
    <location>
        <position position="63"/>
    </location>
</feature>
<dbReference type="InterPro" id="IPR011258">
    <property type="entry name" value="BPG-indep_PGM_N"/>
</dbReference>
<sequence>MSAARPGILLVLDGWGHAEPGEANALAAADTPCLDRLLGTPFAVLAEASGSAVGLLPGTVGNSEIGHIVIGAGRPVPYDSVLVEERISGGALRSDETLSAALTGAARTGGSLHLIGLTSDGMIHANVHHLRELLHVAALFAVPEVRIHAITDGRDVADGTGATYLETVEGYAEEAGIGRIATVTGRGYALDKSGDLSLTGRAARAIADGAGHLIGEPKDALATTGRGEEWVEPSVVTGGDGAPVGPVRDGDVVLFTNFRSDRIQQLADHLHRELAARGVTFLSLAQYDTAAAIPALVHRADAGGGLAARLAEMGLRSVRIAEAEKFEHVTYYLNGREAAVAPVEEHIRISDATPPDYRARPEMSIGQVTEAVTSAARRDDVPLVVANLANIDVVGHTGDHAATVRAAEHTDRAVEALCRVASETGRWVLLVGDHGNAEKMLTESGGVRRPYGGHTTNPVPAVLVPAEGQRVGRPQGAATLADIAPSVLSLLGVGPAPAMTGRALW</sequence>
<evidence type="ECO:0000313" key="16">
    <source>
        <dbReference type="Proteomes" id="UP000471648"/>
    </source>
</evidence>
<evidence type="ECO:0000256" key="12">
    <source>
        <dbReference type="PIRSR" id="PIRSR001492-3"/>
    </source>
</evidence>
<organism evidence="15 16">
    <name type="scientific">Streptomyces microflavus</name>
    <name type="common">Streptomyces lipmanii</name>
    <dbReference type="NCBI Taxonomy" id="1919"/>
    <lineage>
        <taxon>Bacteria</taxon>
        <taxon>Bacillati</taxon>
        <taxon>Actinomycetota</taxon>
        <taxon>Actinomycetes</taxon>
        <taxon>Kitasatosporales</taxon>
        <taxon>Streptomycetaceae</taxon>
        <taxon>Streptomyces</taxon>
    </lineage>
</organism>
<feature type="binding site" evidence="12">
    <location>
        <position position="433"/>
    </location>
    <ligand>
        <name>Mn(2+)</name>
        <dbReference type="ChEBI" id="CHEBI:29035"/>
        <label>2</label>
    </ligand>
</feature>
<accession>A0A6N9VHL5</accession>
<keyword evidence="7 12" id="KW-0464">Manganese</keyword>
<reference evidence="15 16" key="1">
    <citation type="submission" date="2020-01" db="EMBL/GenBank/DDBJ databases">
        <title>Insect and environment-associated Actinomycetes.</title>
        <authorList>
            <person name="Currrie C."/>
            <person name="Chevrette M."/>
            <person name="Carlson C."/>
            <person name="Stubbendieck R."/>
            <person name="Wendt-Pienkowski E."/>
        </authorList>
    </citation>
    <scope>NUCLEOTIDE SEQUENCE [LARGE SCALE GENOMIC DNA]</scope>
    <source>
        <strain evidence="15 16">SID14438</strain>
    </source>
</reference>
<evidence type="ECO:0000313" key="15">
    <source>
        <dbReference type="EMBL" id="NEB69551.1"/>
    </source>
</evidence>
<dbReference type="GO" id="GO:0004619">
    <property type="term" value="F:phosphoglycerate mutase activity"/>
    <property type="evidence" value="ECO:0007669"/>
    <property type="project" value="UniProtKB-UniRule"/>
</dbReference>
<feature type="binding site" evidence="12">
    <location>
        <position position="434"/>
    </location>
    <ligand>
        <name>Mn(2+)</name>
        <dbReference type="ChEBI" id="CHEBI:29035"/>
        <label>2</label>
    </ligand>
</feature>
<dbReference type="EMBL" id="JAAGME010000892">
    <property type="protein sequence ID" value="NEB69551.1"/>
    <property type="molecule type" value="Genomic_DNA"/>
</dbReference>
<dbReference type="EC" id="5.4.2.12" evidence="9"/>
<feature type="domain" description="BPG-independent PGAM N-terminal" evidence="14">
    <location>
        <begin position="83"/>
        <end position="288"/>
    </location>
</feature>
<proteinExistence type="inferred from homology"/>
<dbReference type="Pfam" id="PF01676">
    <property type="entry name" value="Metalloenzyme"/>
    <property type="match status" value="1"/>
</dbReference>
<comment type="cofactor">
    <cofactor evidence="2">
        <name>Mn(2+)</name>
        <dbReference type="ChEBI" id="CHEBI:29035"/>
    </cofactor>
</comment>
<name>A0A6N9VHL5_STRMI</name>
<feature type="domain" description="Metalloenzyme" evidence="13">
    <location>
        <begin position="6"/>
        <end position="493"/>
    </location>
</feature>
<evidence type="ECO:0000256" key="8">
    <source>
        <dbReference type="ARBA" id="ARBA00023235"/>
    </source>
</evidence>
<dbReference type="GO" id="GO:0006007">
    <property type="term" value="P:glucose catabolic process"/>
    <property type="evidence" value="ECO:0007669"/>
    <property type="project" value="InterPro"/>
</dbReference>
<protein>
    <recommendedName>
        <fullName evidence="9">2,3-bisphosphoglycerate-independent phosphoglycerate mutase</fullName>
        <ecNumber evidence="9">5.4.2.12</ecNumber>
    </recommendedName>
</protein>
<dbReference type="PIRSF" id="PIRSF001492">
    <property type="entry name" value="IPGAM"/>
    <property type="match status" value="1"/>
</dbReference>
<dbReference type="InterPro" id="IPR036646">
    <property type="entry name" value="PGAM_B_sf"/>
</dbReference>
<keyword evidence="5 12" id="KW-0479">Metal-binding</keyword>
<comment type="catalytic activity">
    <reaction evidence="1">
        <text>(2R)-2-phosphoglycerate = (2R)-3-phosphoglycerate</text>
        <dbReference type="Rhea" id="RHEA:15901"/>
        <dbReference type="ChEBI" id="CHEBI:58272"/>
        <dbReference type="ChEBI" id="CHEBI:58289"/>
        <dbReference type="EC" id="5.4.2.12"/>
    </reaction>
</comment>
<dbReference type="InterPro" id="IPR017850">
    <property type="entry name" value="Alkaline_phosphatase_core_sf"/>
</dbReference>
<feature type="binding site" evidence="11">
    <location>
        <position position="325"/>
    </location>
    <ligand>
        <name>substrate</name>
    </ligand>
</feature>
<dbReference type="PANTHER" id="PTHR31637">
    <property type="entry name" value="2,3-BISPHOSPHOGLYCERATE-INDEPENDENT PHOSPHOGLYCERATE MUTASE"/>
    <property type="match status" value="1"/>
</dbReference>
<feature type="binding site" evidence="12">
    <location>
        <position position="63"/>
    </location>
    <ligand>
        <name>Mn(2+)</name>
        <dbReference type="ChEBI" id="CHEBI:29035"/>
        <label>2</label>
    </ligand>
</feature>
<evidence type="ECO:0000256" key="9">
    <source>
        <dbReference type="NCBIfam" id="TIGR01307"/>
    </source>
</evidence>
<evidence type="ECO:0000256" key="3">
    <source>
        <dbReference type="ARBA" id="ARBA00004798"/>
    </source>
</evidence>
<dbReference type="GO" id="GO:0005829">
    <property type="term" value="C:cytosol"/>
    <property type="evidence" value="ECO:0007669"/>
    <property type="project" value="TreeGrafter"/>
</dbReference>
<feature type="binding site" evidence="11">
    <location>
        <position position="192"/>
    </location>
    <ligand>
        <name>substrate</name>
    </ligand>
</feature>
<dbReference type="Gene3D" id="3.40.720.10">
    <property type="entry name" value="Alkaline Phosphatase, subunit A"/>
    <property type="match status" value="1"/>
</dbReference>
<dbReference type="UniPathway" id="UPA00109">
    <property type="reaction ID" value="UER00186"/>
</dbReference>
<dbReference type="SUPFAM" id="SSF53649">
    <property type="entry name" value="Alkaline phosphatase-like"/>
    <property type="match status" value="1"/>
</dbReference>
<feature type="binding site" evidence="11">
    <location>
        <begin position="154"/>
        <end position="155"/>
    </location>
    <ligand>
        <name>substrate</name>
    </ligand>
</feature>
<gene>
    <name evidence="15" type="ORF">G3I39_21215</name>
</gene>
<evidence type="ECO:0000256" key="7">
    <source>
        <dbReference type="ARBA" id="ARBA00023211"/>
    </source>
</evidence>
<keyword evidence="8 15" id="KW-0413">Isomerase</keyword>
<evidence type="ECO:0000259" key="14">
    <source>
        <dbReference type="Pfam" id="PF06415"/>
    </source>
</evidence>
<dbReference type="InterPro" id="IPR006124">
    <property type="entry name" value="Metalloenzyme"/>
</dbReference>
<dbReference type="GO" id="GO:0006096">
    <property type="term" value="P:glycolytic process"/>
    <property type="evidence" value="ECO:0007669"/>
    <property type="project" value="UniProtKB-UniRule"/>
</dbReference>
<comment type="pathway">
    <text evidence="3">Carbohydrate degradation; glycolysis; pyruvate from D-glyceraldehyde 3-phosphate: step 3/5.</text>
</comment>
<evidence type="ECO:0000256" key="2">
    <source>
        <dbReference type="ARBA" id="ARBA00001936"/>
    </source>
</evidence>
<feature type="binding site" evidence="12">
    <location>
        <position position="13"/>
    </location>
    <ligand>
        <name>Mn(2+)</name>
        <dbReference type="ChEBI" id="CHEBI:29035"/>
        <label>2</label>
    </ligand>
</feature>
<dbReference type="Gene3D" id="3.40.1450.10">
    <property type="entry name" value="BPG-independent phosphoglycerate mutase, domain B"/>
    <property type="match status" value="1"/>
</dbReference>
<evidence type="ECO:0000256" key="1">
    <source>
        <dbReference type="ARBA" id="ARBA00000370"/>
    </source>
</evidence>
<dbReference type="Proteomes" id="UP000471648">
    <property type="component" value="Unassembled WGS sequence"/>
</dbReference>
<dbReference type="SUPFAM" id="SSF64158">
    <property type="entry name" value="2,3-Bisphosphoglycerate-independent phosphoglycerate mutase, substrate-binding domain"/>
    <property type="match status" value="1"/>
</dbReference>
<dbReference type="InterPro" id="IPR005995">
    <property type="entry name" value="Pgm_bpd_ind"/>
</dbReference>
<dbReference type="AlphaFoldDB" id="A0A6N9VHL5"/>
<evidence type="ECO:0000256" key="10">
    <source>
        <dbReference type="PIRSR" id="PIRSR001492-1"/>
    </source>
</evidence>